<gene>
    <name evidence="3" type="ORF">MCOR_3879</name>
</gene>
<name>A0A6J8A5G8_MYTCO</name>
<dbReference type="InterPro" id="IPR002035">
    <property type="entry name" value="VWF_A"/>
</dbReference>
<dbReference type="CDD" id="cd01450">
    <property type="entry name" value="vWFA_subfamily_ECM"/>
    <property type="match status" value="1"/>
</dbReference>
<feature type="compositionally biased region" description="Basic and acidic residues" evidence="1">
    <location>
        <begin position="276"/>
        <end position="296"/>
    </location>
</feature>
<feature type="compositionally biased region" description="Basic residues" evidence="1">
    <location>
        <begin position="809"/>
        <end position="828"/>
    </location>
</feature>
<feature type="region of interest" description="Disordered" evidence="1">
    <location>
        <begin position="247"/>
        <end position="296"/>
    </location>
</feature>
<feature type="region of interest" description="Disordered" evidence="1">
    <location>
        <begin position="809"/>
        <end position="831"/>
    </location>
</feature>
<feature type="compositionally biased region" description="Polar residues" evidence="1">
    <location>
        <begin position="247"/>
        <end position="258"/>
    </location>
</feature>
<dbReference type="PROSITE" id="PS50234">
    <property type="entry name" value="VWFA"/>
    <property type="match status" value="1"/>
</dbReference>
<dbReference type="SUPFAM" id="SSF53300">
    <property type="entry name" value="vWA-like"/>
    <property type="match status" value="1"/>
</dbReference>
<dbReference type="Pfam" id="PF00092">
    <property type="entry name" value="VWA"/>
    <property type="match status" value="1"/>
</dbReference>
<dbReference type="PANTHER" id="PTHR22588:SF3">
    <property type="entry name" value="VWFA DOMAIN-CONTAINING PROTEIN"/>
    <property type="match status" value="1"/>
</dbReference>
<accession>A0A6J8A5G8</accession>
<dbReference type="OrthoDB" id="6110427at2759"/>
<reference evidence="3 4" key="1">
    <citation type="submission" date="2020-06" db="EMBL/GenBank/DDBJ databases">
        <authorList>
            <person name="Li R."/>
            <person name="Bekaert M."/>
        </authorList>
    </citation>
    <scope>NUCLEOTIDE SEQUENCE [LARGE SCALE GENOMIC DNA]</scope>
    <source>
        <strain evidence="4">wild</strain>
    </source>
</reference>
<proteinExistence type="predicted"/>
<sequence>MCCGCGEPLDLVFLVDGSSRVSPSDFMQEKAFVSSQTMEYFISPDRVRIGVLLFSDGVWEIVDFKVSVNNGDYIHKISDMAQPFGDLLINNALKSVKELFRKEGRPDAKRAVVLITSGRSRILWQSFHEARQLRQEQIALFAIGVGRGVSRSELIGITSDSNNILHVDTFNSLFSLSAKLHELICPGFQAGSIKPTSYESTFLFKPHVELSIIGNNGNKGISNVLPQRSGLIDNQFYKKENSVEQSQRSILYTGNTNKSKAENKNSTNSNRKKKISNGEKKNRTGRTRSETKTKTKKIENPAKMKTQSFIHLPVLVNKKAVDEKKNSRVFKNNSAGIKRDIKSNKSNNTIGTIGQKESKLKSSKKSYWRAKSVNDIFATSRDSKTTTWNNLFDMNGITLPKTKGNTNGHEKTKSSDHFKVGYKFETKDIPEGLLKNTVSTPSAYQTKTKSLNDEPLLGFRKQTIWDSIVESVEPLTKGQNNSIKKFVNINEVETQKVFGNHKNNFVVDTKEEASSVKPSKSIDLDRVVIGNSDNDKEIQYILHIRENENIETVSDLKSNVKDHDTYRSSPSVHNDISTKKEQGLVAKNKTSSSEKSETVSKVNENELLKNKSAKVVPVSSKIIEQTESEIQKEAKRLMYKIRKDKVKKPKKSTFARLKHKISNQKPGNSNMSQTPKLKKKISSKAKKFLKEVDFRKNLKGHTIIEPTKKTPLTLAPNSITYSSRSNTNKTPIVISTTVSPTTAMRDITSAPSQKKKTQKSVKSPKGRLIEMNHKPNSPLGNHGFFGFSKDLRQQVASLLDLVMLEHDRMMKRKKERKKPKKKKQKKRDRIVPTPSVEWRNIKTLMQSINKESKIVDKTHNQKSIKNDDAHESWNYRRQTRFRPGNEVRRKFLADSNTVDNTDTTMVSENEHCKLLPYKKDSSFYIETTENRTVVRPCPTGTAFDIRSCACTTMTTVRGHTDCQPELLMDFDTDLRDKSGKNIHVGSHYVALNNGSADFNGNSDLTIWRFTGSHIGQHLMIKARFKTRKHPEVRQHVVSNCLEGTAISYGIEIDRFEEVVIFVLDTEPRDRKEIKIPFKLDQWTNVSLMYDGLQFTGVVNNRRKSIPSAGNVETRSSPLRVGGCGGKKHGFSGLIDEVSLSFCIPRQNNRRVFGRMS</sequence>
<feature type="region of interest" description="Disordered" evidence="1">
    <location>
        <begin position="748"/>
        <end position="777"/>
    </location>
</feature>
<evidence type="ECO:0000256" key="1">
    <source>
        <dbReference type="SAM" id="MobiDB-lite"/>
    </source>
</evidence>
<feature type="domain" description="VWFA" evidence="2">
    <location>
        <begin position="10"/>
        <end position="180"/>
    </location>
</feature>
<evidence type="ECO:0000313" key="4">
    <source>
        <dbReference type="Proteomes" id="UP000507470"/>
    </source>
</evidence>
<dbReference type="SUPFAM" id="SSF49899">
    <property type="entry name" value="Concanavalin A-like lectins/glucanases"/>
    <property type="match status" value="1"/>
</dbReference>
<dbReference type="SMART" id="SM00327">
    <property type="entry name" value="VWA"/>
    <property type="match status" value="1"/>
</dbReference>
<dbReference type="InterPro" id="IPR052229">
    <property type="entry name" value="Collagen-VI/PIF"/>
</dbReference>
<evidence type="ECO:0000259" key="2">
    <source>
        <dbReference type="PROSITE" id="PS50234"/>
    </source>
</evidence>
<protein>
    <submittedName>
        <fullName evidence="3">COL6A</fullName>
    </submittedName>
</protein>
<dbReference type="Gene3D" id="3.40.50.410">
    <property type="entry name" value="von Willebrand factor, type A domain"/>
    <property type="match status" value="1"/>
</dbReference>
<keyword evidence="4" id="KW-1185">Reference proteome</keyword>
<evidence type="ECO:0000313" key="3">
    <source>
        <dbReference type="EMBL" id="CAC5361943.1"/>
    </source>
</evidence>
<dbReference type="Proteomes" id="UP000507470">
    <property type="component" value="Unassembled WGS sequence"/>
</dbReference>
<dbReference type="AlphaFoldDB" id="A0A6J8A5G8"/>
<organism evidence="3 4">
    <name type="scientific">Mytilus coruscus</name>
    <name type="common">Sea mussel</name>
    <dbReference type="NCBI Taxonomy" id="42192"/>
    <lineage>
        <taxon>Eukaryota</taxon>
        <taxon>Metazoa</taxon>
        <taxon>Spiralia</taxon>
        <taxon>Lophotrochozoa</taxon>
        <taxon>Mollusca</taxon>
        <taxon>Bivalvia</taxon>
        <taxon>Autobranchia</taxon>
        <taxon>Pteriomorphia</taxon>
        <taxon>Mytilida</taxon>
        <taxon>Mytiloidea</taxon>
        <taxon>Mytilidae</taxon>
        <taxon>Mytilinae</taxon>
        <taxon>Mytilus</taxon>
    </lineage>
</organism>
<feature type="region of interest" description="Disordered" evidence="1">
    <location>
        <begin position="564"/>
        <end position="601"/>
    </location>
</feature>
<dbReference type="EMBL" id="CACVKT020000714">
    <property type="protein sequence ID" value="CAC5361943.1"/>
    <property type="molecule type" value="Genomic_DNA"/>
</dbReference>
<dbReference type="PANTHER" id="PTHR22588">
    <property type="entry name" value="VWFA DOMAIN-CONTAINING PROTEIN"/>
    <property type="match status" value="1"/>
</dbReference>
<dbReference type="InterPro" id="IPR036465">
    <property type="entry name" value="vWFA_dom_sf"/>
</dbReference>
<feature type="compositionally biased region" description="Basic and acidic residues" evidence="1">
    <location>
        <begin position="592"/>
        <end position="601"/>
    </location>
</feature>
<feature type="compositionally biased region" description="Basic residues" evidence="1">
    <location>
        <begin position="753"/>
        <end position="765"/>
    </location>
</feature>
<dbReference type="InterPro" id="IPR013320">
    <property type="entry name" value="ConA-like_dom_sf"/>
</dbReference>